<evidence type="ECO:0000313" key="4">
    <source>
        <dbReference type="Proteomes" id="UP000640583"/>
    </source>
</evidence>
<dbReference type="Gene3D" id="3.40.50.80">
    <property type="entry name" value="Nucleotide-binding domain of ferredoxin-NADP reductase (FNR) module"/>
    <property type="match status" value="1"/>
</dbReference>
<dbReference type="Proteomes" id="UP000640583">
    <property type="component" value="Unassembled WGS sequence"/>
</dbReference>
<dbReference type="Pfam" id="PF08021">
    <property type="entry name" value="FAD_binding_9"/>
    <property type="match status" value="1"/>
</dbReference>
<dbReference type="AlphaFoldDB" id="A0A8J7IYD1"/>
<dbReference type="InterPro" id="IPR039261">
    <property type="entry name" value="FNR_nucleotide-bd"/>
</dbReference>
<dbReference type="GO" id="GO:0016491">
    <property type="term" value="F:oxidoreductase activity"/>
    <property type="evidence" value="ECO:0007669"/>
    <property type="project" value="InterPro"/>
</dbReference>
<dbReference type="Pfam" id="PF04954">
    <property type="entry name" value="SIP"/>
    <property type="match status" value="1"/>
</dbReference>
<dbReference type="InterPro" id="IPR017927">
    <property type="entry name" value="FAD-bd_FR_type"/>
</dbReference>
<evidence type="ECO:0000259" key="2">
    <source>
        <dbReference type="PROSITE" id="PS51384"/>
    </source>
</evidence>
<name>A0A8J7IYD1_9RHOB</name>
<dbReference type="PANTHER" id="PTHR30157">
    <property type="entry name" value="FERRIC REDUCTASE, NADPH-DEPENDENT"/>
    <property type="match status" value="1"/>
</dbReference>
<comment type="similarity">
    <text evidence="1">Belongs to the SIP oxidoreductase family.</text>
</comment>
<accession>A0A8J7IYD1</accession>
<dbReference type="InterPro" id="IPR039374">
    <property type="entry name" value="SIP_fam"/>
</dbReference>
<organism evidence="3 4">
    <name type="scientific">Halocynthiibacter styelae</name>
    <dbReference type="NCBI Taxonomy" id="2761955"/>
    <lineage>
        <taxon>Bacteria</taxon>
        <taxon>Pseudomonadati</taxon>
        <taxon>Pseudomonadota</taxon>
        <taxon>Alphaproteobacteria</taxon>
        <taxon>Rhodobacterales</taxon>
        <taxon>Paracoccaceae</taxon>
        <taxon>Halocynthiibacter</taxon>
    </lineage>
</organism>
<comment type="caution">
    <text evidence="3">The sequence shown here is derived from an EMBL/GenBank/DDBJ whole genome shotgun (WGS) entry which is preliminary data.</text>
</comment>
<dbReference type="Gene3D" id="2.40.30.10">
    <property type="entry name" value="Translation factors"/>
    <property type="match status" value="1"/>
</dbReference>
<dbReference type="InterPro" id="IPR013113">
    <property type="entry name" value="SIP_FAD-bd"/>
</dbReference>
<dbReference type="CDD" id="cd06193">
    <property type="entry name" value="siderophore_interacting"/>
    <property type="match status" value="1"/>
</dbReference>
<gene>
    <name evidence="3" type="ORF">H1D41_12600</name>
</gene>
<feature type="domain" description="FAD-binding FR-type" evidence="2">
    <location>
        <begin position="4"/>
        <end position="114"/>
    </location>
</feature>
<evidence type="ECO:0000313" key="3">
    <source>
        <dbReference type="EMBL" id="MBI1494479.1"/>
    </source>
</evidence>
<dbReference type="SUPFAM" id="SSF63380">
    <property type="entry name" value="Riboflavin synthase domain-like"/>
    <property type="match status" value="1"/>
</dbReference>
<dbReference type="PROSITE" id="PS51384">
    <property type="entry name" value="FAD_FR"/>
    <property type="match status" value="1"/>
</dbReference>
<sequence length="259" mass="28709">MASSNHRILTVQEVTQVTPNMRRITFGGAGLVDFPEGHEGGYIKLIFPDEPRSNPDRPVMRTYSILAHDARQQALTVDFALHGDSGGIATDWAMSAQAGDTIPVAGPGSVKLAAPGRDWYLLAGDMTALPALTCNFARLPEDAQGYVVIEITSEEDKRALNLPAGMELHWVLNPTPDVTKGALVDRIMELPWRDGDVFVWTACEFDSMRRLRSYYRTERGVARDQFYLSSYWRAGRTEDQHKVDKSKDNQAEKALAVAG</sequence>
<keyword evidence="4" id="KW-1185">Reference proteome</keyword>
<dbReference type="PANTHER" id="PTHR30157:SF0">
    <property type="entry name" value="NADPH-DEPENDENT FERRIC-CHELATE REDUCTASE"/>
    <property type="match status" value="1"/>
</dbReference>
<evidence type="ECO:0000256" key="1">
    <source>
        <dbReference type="ARBA" id="ARBA00035644"/>
    </source>
</evidence>
<proteinExistence type="inferred from homology"/>
<protein>
    <submittedName>
        <fullName evidence="3">Siderophore-interacting protein</fullName>
    </submittedName>
</protein>
<dbReference type="InterPro" id="IPR017938">
    <property type="entry name" value="Riboflavin_synthase-like_b-brl"/>
</dbReference>
<reference evidence="3" key="1">
    <citation type="submission" date="2020-10" db="EMBL/GenBank/DDBJ databases">
        <title>Paenihalocynthiibacter styelae gen. nov., sp. nov., isolated from stalked sea squirt Styela clava.</title>
        <authorList>
            <person name="Kim Y.-O."/>
            <person name="Yoon J.-H."/>
        </authorList>
    </citation>
    <scope>NUCLEOTIDE SEQUENCE</scope>
    <source>
        <strain evidence="3">MYP1-1</strain>
    </source>
</reference>
<dbReference type="RefSeq" id="WP_228849241.1">
    <property type="nucleotide sequence ID" value="NZ_JADCKQ010000009.1"/>
</dbReference>
<dbReference type="InterPro" id="IPR007037">
    <property type="entry name" value="SIP_rossman_dom"/>
</dbReference>
<dbReference type="EMBL" id="JADCKQ010000009">
    <property type="protein sequence ID" value="MBI1494479.1"/>
    <property type="molecule type" value="Genomic_DNA"/>
</dbReference>